<evidence type="ECO:0000259" key="1">
    <source>
        <dbReference type="PROSITE" id="PS50994"/>
    </source>
</evidence>
<dbReference type="GO" id="GO:0003676">
    <property type="term" value="F:nucleic acid binding"/>
    <property type="evidence" value="ECO:0007669"/>
    <property type="project" value="InterPro"/>
</dbReference>
<accession>A0AA38GCS9</accession>
<feature type="domain" description="Integrase catalytic" evidence="1">
    <location>
        <begin position="1"/>
        <end position="68"/>
    </location>
</feature>
<name>A0AA38GCS9_TAXCH</name>
<comment type="caution">
    <text evidence="2">The sequence shown here is derived from an EMBL/GenBank/DDBJ whole genome shotgun (WGS) entry which is preliminary data.</text>
</comment>
<sequence>QNKVPGTPEQNRVSERMNKKITERARSMRLHAGLPLSFWEEVVSTNVYLINRGPSSALDGGIPKKAWY</sequence>
<dbReference type="Proteomes" id="UP000824469">
    <property type="component" value="Unassembled WGS sequence"/>
</dbReference>
<reference evidence="2 3" key="1">
    <citation type="journal article" date="2021" name="Nat. Plants">
        <title>The Taxus genome provides insights into paclitaxel biosynthesis.</title>
        <authorList>
            <person name="Xiong X."/>
            <person name="Gou J."/>
            <person name="Liao Q."/>
            <person name="Li Y."/>
            <person name="Zhou Q."/>
            <person name="Bi G."/>
            <person name="Li C."/>
            <person name="Du R."/>
            <person name="Wang X."/>
            <person name="Sun T."/>
            <person name="Guo L."/>
            <person name="Liang H."/>
            <person name="Lu P."/>
            <person name="Wu Y."/>
            <person name="Zhang Z."/>
            <person name="Ro D.K."/>
            <person name="Shang Y."/>
            <person name="Huang S."/>
            <person name="Yan J."/>
        </authorList>
    </citation>
    <scope>NUCLEOTIDE SEQUENCE [LARGE SCALE GENOMIC DNA]</scope>
    <source>
        <strain evidence="2">Ta-2019</strain>
    </source>
</reference>
<dbReference type="PANTHER" id="PTHR42648:SF28">
    <property type="entry name" value="TRANSPOSON-ENCODED PROTEIN WITH RIBONUCLEASE H-LIKE AND RETROVIRUS ZINC FINGER-LIKE DOMAINS"/>
    <property type="match status" value="1"/>
</dbReference>
<dbReference type="SUPFAM" id="SSF53098">
    <property type="entry name" value="Ribonuclease H-like"/>
    <property type="match status" value="1"/>
</dbReference>
<dbReference type="Gene3D" id="3.30.420.10">
    <property type="entry name" value="Ribonuclease H-like superfamily/Ribonuclease H"/>
    <property type="match status" value="1"/>
</dbReference>
<organism evidence="2 3">
    <name type="scientific">Taxus chinensis</name>
    <name type="common">Chinese yew</name>
    <name type="synonym">Taxus wallichiana var. chinensis</name>
    <dbReference type="NCBI Taxonomy" id="29808"/>
    <lineage>
        <taxon>Eukaryota</taxon>
        <taxon>Viridiplantae</taxon>
        <taxon>Streptophyta</taxon>
        <taxon>Embryophyta</taxon>
        <taxon>Tracheophyta</taxon>
        <taxon>Spermatophyta</taxon>
        <taxon>Pinopsida</taxon>
        <taxon>Pinidae</taxon>
        <taxon>Conifers II</taxon>
        <taxon>Cupressales</taxon>
        <taxon>Taxaceae</taxon>
        <taxon>Taxus</taxon>
    </lineage>
</organism>
<dbReference type="InterPro" id="IPR012337">
    <property type="entry name" value="RNaseH-like_sf"/>
</dbReference>
<keyword evidence="3" id="KW-1185">Reference proteome</keyword>
<dbReference type="GO" id="GO:0015074">
    <property type="term" value="P:DNA integration"/>
    <property type="evidence" value="ECO:0007669"/>
    <property type="project" value="InterPro"/>
</dbReference>
<dbReference type="InterPro" id="IPR039537">
    <property type="entry name" value="Retrotran_Ty1/copia-like"/>
</dbReference>
<dbReference type="PROSITE" id="PS50994">
    <property type="entry name" value="INTEGRASE"/>
    <property type="match status" value="1"/>
</dbReference>
<evidence type="ECO:0000313" key="3">
    <source>
        <dbReference type="Proteomes" id="UP000824469"/>
    </source>
</evidence>
<protein>
    <recommendedName>
        <fullName evidence="1">Integrase catalytic domain-containing protein</fullName>
    </recommendedName>
</protein>
<feature type="non-terminal residue" evidence="2">
    <location>
        <position position="1"/>
    </location>
</feature>
<dbReference type="InterPro" id="IPR036397">
    <property type="entry name" value="RNaseH_sf"/>
</dbReference>
<dbReference type="InterPro" id="IPR001584">
    <property type="entry name" value="Integrase_cat-core"/>
</dbReference>
<dbReference type="EMBL" id="JAHRHJ020000003">
    <property type="protein sequence ID" value="KAH9320636.1"/>
    <property type="molecule type" value="Genomic_DNA"/>
</dbReference>
<gene>
    <name evidence="2" type="ORF">KI387_015275</name>
</gene>
<dbReference type="PANTHER" id="PTHR42648">
    <property type="entry name" value="TRANSPOSASE, PUTATIVE-RELATED"/>
    <property type="match status" value="1"/>
</dbReference>
<evidence type="ECO:0000313" key="2">
    <source>
        <dbReference type="EMBL" id="KAH9320636.1"/>
    </source>
</evidence>
<feature type="non-terminal residue" evidence="2">
    <location>
        <position position="68"/>
    </location>
</feature>
<dbReference type="AlphaFoldDB" id="A0AA38GCS9"/>
<proteinExistence type="predicted"/>